<feature type="region of interest" description="Disordered" evidence="1">
    <location>
        <begin position="56"/>
        <end position="82"/>
    </location>
</feature>
<comment type="caution">
    <text evidence="2">The sequence shown here is derived from an EMBL/GenBank/DDBJ whole genome shotgun (WGS) entry which is preliminary data.</text>
</comment>
<reference evidence="2" key="1">
    <citation type="journal article" date="2019" name="Sci. Rep.">
        <title>Draft genome of Tanacetum cinerariifolium, the natural source of mosquito coil.</title>
        <authorList>
            <person name="Yamashiro T."/>
            <person name="Shiraishi A."/>
            <person name="Satake H."/>
            <person name="Nakayama K."/>
        </authorList>
    </citation>
    <scope>NUCLEOTIDE SEQUENCE</scope>
</reference>
<sequence length="127" mass="14541">MMGEVDIDTLTIKQYLMLTQGNQASGMIKSEFGGMKEKDIEDMIIVEYMEYEEEEMINTTDDDKSFTPKPRPEEEELSSDEDLDDWLKLEMERHMCGQDKEDKEDALVAILQSLVGECKAVYANKGA</sequence>
<evidence type="ECO:0000313" key="2">
    <source>
        <dbReference type="EMBL" id="GFC83797.1"/>
    </source>
</evidence>
<protein>
    <submittedName>
        <fullName evidence="2">Uncharacterized protein</fullName>
    </submittedName>
</protein>
<dbReference type="AlphaFoldDB" id="A0A699RFF3"/>
<feature type="compositionally biased region" description="Basic and acidic residues" evidence="1">
    <location>
        <begin position="61"/>
        <end position="72"/>
    </location>
</feature>
<name>A0A699RFF3_TANCI</name>
<dbReference type="EMBL" id="BKCJ011091366">
    <property type="protein sequence ID" value="GFC83797.1"/>
    <property type="molecule type" value="Genomic_DNA"/>
</dbReference>
<gene>
    <name evidence="2" type="ORF">Tci_855767</name>
</gene>
<accession>A0A699RFF3</accession>
<feature type="compositionally biased region" description="Acidic residues" evidence="1">
    <location>
        <begin position="73"/>
        <end position="82"/>
    </location>
</feature>
<organism evidence="2">
    <name type="scientific">Tanacetum cinerariifolium</name>
    <name type="common">Dalmatian daisy</name>
    <name type="synonym">Chrysanthemum cinerariifolium</name>
    <dbReference type="NCBI Taxonomy" id="118510"/>
    <lineage>
        <taxon>Eukaryota</taxon>
        <taxon>Viridiplantae</taxon>
        <taxon>Streptophyta</taxon>
        <taxon>Embryophyta</taxon>
        <taxon>Tracheophyta</taxon>
        <taxon>Spermatophyta</taxon>
        <taxon>Magnoliopsida</taxon>
        <taxon>eudicotyledons</taxon>
        <taxon>Gunneridae</taxon>
        <taxon>Pentapetalae</taxon>
        <taxon>asterids</taxon>
        <taxon>campanulids</taxon>
        <taxon>Asterales</taxon>
        <taxon>Asteraceae</taxon>
        <taxon>Asteroideae</taxon>
        <taxon>Anthemideae</taxon>
        <taxon>Anthemidinae</taxon>
        <taxon>Tanacetum</taxon>
    </lineage>
</organism>
<proteinExistence type="predicted"/>
<feature type="non-terminal residue" evidence="2">
    <location>
        <position position="127"/>
    </location>
</feature>
<evidence type="ECO:0000256" key="1">
    <source>
        <dbReference type="SAM" id="MobiDB-lite"/>
    </source>
</evidence>